<keyword evidence="5 12" id="KW-0067">ATP-binding</keyword>
<reference evidence="16 17" key="1">
    <citation type="submission" date="2017-08" db="EMBL/GenBank/DDBJ databases">
        <title>Infants hospitalized years apart are colonized by the same room-sourced microbial strains.</title>
        <authorList>
            <person name="Brooks B."/>
            <person name="Olm M.R."/>
            <person name="Firek B.A."/>
            <person name="Baker R."/>
            <person name="Thomas B.C."/>
            <person name="Morowitz M.J."/>
            <person name="Banfield J.F."/>
        </authorList>
    </citation>
    <scope>NUCLEOTIDE SEQUENCE [LARGE SCALE GENOMIC DNA]</scope>
    <source>
        <strain evidence="16">S2_003_000_R2_14</strain>
    </source>
</reference>
<dbReference type="GO" id="GO:0043138">
    <property type="term" value="F:3'-5' DNA helicase activity"/>
    <property type="evidence" value="ECO:0007669"/>
    <property type="project" value="UniProtKB-EC"/>
</dbReference>
<accession>A0A2W5T7D8</accession>
<dbReference type="Pfam" id="PF21196">
    <property type="entry name" value="PcrA_UvrD_tudor"/>
    <property type="match status" value="1"/>
</dbReference>
<feature type="domain" description="UvrD-like helicase C-terminal" evidence="15">
    <location>
        <begin position="289"/>
        <end position="645"/>
    </location>
</feature>
<name>A0A2W5T7D8_9BACT</name>
<evidence type="ECO:0000259" key="15">
    <source>
        <dbReference type="PROSITE" id="PS51217"/>
    </source>
</evidence>
<evidence type="ECO:0000313" key="17">
    <source>
        <dbReference type="Proteomes" id="UP000249061"/>
    </source>
</evidence>
<evidence type="ECO:0000256" key="6">
    <source>
        <dbReference type="ARBA" id="ARBA00023125"/>
    </source>
</evidence>
<dbReference type="CDD" id="cd17932">
    <property type="entry name" value="DEXQc_UvrD"/>
    <property type="match status" value="1"/>
</dbReference>
<gene>
    <name evidence="16" type="ORF">DI536_17690</name>
</gene>
<dbReference type="PROSITE" id="PS51217">
    <property type="entry name" value="UVRD_HELICASE_CTER"/>
    <property type="match status" value="1"/>
</dbReference>
<dbReference type="InterPro" id="IPR013986">
    <property type="entry name" value="DExx_box_DNA_helicase_dom_sf"/>
</dbReference>
<keyword evidence="6" id="KW-0238">DNA-binding</keyword>
<dbReference type="PANTHER" id="PTHR11070">
    <property type="entry name" value="UVRD / RECB / PCRA DNA HELICASE FAMILY MEMBER"/>
    <property type="match status" value="1"/>
</dbReference>
<evidence type="ECO:0000256" key="3">
    <source>
        <dbReference type="ARBA" id="ARBA00022801"/>
    </source>
</evidence>
<dbReference type="InterPro" id="IPR014016">
    <property type="entry name" value="UvrD-like_ATP-bd"/>
</dbReference>
<organism evidence="16 17">
    <name type="scientific">Archangium gephyra</name>
    <dbReference type="NCBI Taxonomy" id="48"/>
    <lineage>
        <taxon>Bacteria</taxon>
        <taxon>Pseudomonadati</taxon>
        <taxon>Myxococcota</taxon>
        <taxon>Myxococcia</taxon>
        <taxon>Myxococcales</taxon>
        <taxon>Cystobacterineae</taxon>
        <taxon>Archangiaceae</taxon>
        <taxon>Archangium</taxon>
    </lineage>
</organism>
<protein>
    <recommendedName>
        <fullName evidence="9">DNA 3'-5' helicase</fullName>
        <ecNumber evidence="9">5.6.2.4</ecNumber>
    </recommendedName>
    <alternativeName>
        <fullName evidence="10">DNA 3'-5' helicase II</fullName>
    </alternativeName>
</protein>
<evidence type="ECO:0000256" key="5">
    <source>
        <dbReference type="ARBA" id="ARBA00022840"/>
    </source>
</evidence>
<dbReference type="EMBL" id="QFQP01000014">
    <property type="protein sequence ID" value="PZR11459.1"/>
    <property type="molecule type" value="Genomic_DNA"/>
</dbReference>
<dbReference type="InterPro" id="IPR027417">
    <property type="entry name" value="P-loop_NTPase"/>
</dbReference>
<dbReference type="PROSITE" id="PS51198">
    <property type="entry name" value="UVRD_HELICASE_ATP_BIND"/>
    <property type="match status" value="1"/>
</dbReference>
<evidence type="ECO:0000256" key="4">
    <source>
        <dbReference type="ARBA" id="ARBA00022806"/>
    </source>
</evidence>
<evidence type="ECO:0000256" key="9">
    <source>
        <dbReference type="ARBA" id="ARBA00034808"/>
    </source>
</evidence>
<keyword evidence="2 12" id="KW-0547">Nucleotide-binding</keyword>
<dbReference type="EC" id="5.6.2.4" evidence="9"/>
<comment type="catalytic activity">
    <reaction evidence="8">
        <text>Couples ATP hydrolysis with the unwinding of duplex DNA by translocating in the 3'-5' direction.</text>
        <dbReference type="EC" id="5.6.2.4"/>
    </reaction>
</comment>
<evidence type="ECO:0000259" key="14">
    <source>
        <dbReference type="PROSITE" id="PS51198"/>
    </source>
</evidence>
<feature type="domain" description="UvrD-like helicase ATP-binding" evidence="14">
    <location>
        <begin position="6"/>
        <end position="288"/>
    </location>
</feature>
<sequence length="821" mass="91517">MEDLLDDLNPPQREAVLHERGPLLVLAGAGSGKTRVITRRIASLVRDRHVPAYRVLAVTFTNKAAKEMRERLEHLLGPAAQGLTVSTFHSASALILRREAENVGLERNFVIYDDGDQMQVVRRAIRDSGIDVASVTPREILSKIDGEKNQGRLPDDMNPGVDPKLQTLQRVYRKYQAMLRAANAVDFGDLLLLLVHLLKHNEEVRKRYQSRFHHVLVDEFQDTNPVQYALLKLLAPPNGPYPANLVVVGDDDQSIYRWRGAEVDNILGFPTEYPGAKVVKLEQNYRSDQTILEAAHAVISKNRRRMDKKLWSSRAKGEPLGLIIARDERGEAQEVAAQIHDLRRDGITDYDQMAVFYRTNAQSRVIEETFRLLRVPYVLVSGRSFYERAEVKDAASYLRLMANPRSDADFERVVNVPARGIGETTIERLREYAAENGISLFEAIEEPERVASLGGAAVKRLRGFRELMDRLIAFGRNTPDATSAARYMFEQTALVATYMADGSEEAIGRAENLKELLTATQEFDRQREERLAASGQPLPAMVPFPDGPDAAGTPDPEPEVEPSPQGDLFAAFARPLPAKPEPVVAETPAPAPAPAELPSDVAPLELEVPPLQGFLEQLSLVGDADGETGVGKQRVSLMTMHAAKGLEFDAVFITGMEEEIFPSRRATKPEASEEEMNEERRLCYVGFTRARRRLFCSLAQSRALFGELKFNPPSRFLGEVPQELFGLHEIPEVERPRPMPPMIRRRGGGDDDGVHVDRTYDQSTDFHQGGDEEVKGMRVSHSQFGKGKVIEVVGKGPNAKLTIQFDNFGVKTVIARFLTPG</sequence>
<dbReference type="GO" id="GO:0000725">
    <property type="term" value="P:recombinational repair"/>
    <property type="evidence" value="ECO:0007669"/>
    <property type="project" value="TreeGrafter"/>
</dbReference>
<evidence type="ECO:0000256" key="12">
    <source>
        <dbReference type="PROSITE-ProRule" id="PRU00560"/>
    </source>
</evidence>
<dbReference type="Pfam" id="PF13361">
    <property type="entry name" value="UvrD_C"/>
    <property type="match status" value="1"/>
</dbReference>
<evidence type="ECO:0000313" key="16">
    <source>
        <dbReference type="EMBL" id="PZR11459.1"/>
    </source>
</evidence>
<dbReference type="GO" id="GO:0005829">
    <property type="term" value="C:cytosol"/>
    <property type="evidence" value="ECO:0007669"/>
    <property type="project" value="TreeGrafter"/>
</dbReference>
<evidence type="ECO:0000256" key="2">
    <source>
        <dbReference type="ARBA" id="ARBA00022741"/>
    </source>
</evidence>
<evidence type="ECO:0000256" key="7">
    <source>
        <dbReference type="ARBA" id="ARBA00023235"/>
    </source>
</evidence>
<dbReference type="AlphaFoldDB" id="A0A2W5T7D8"/>
<dbReference type="Gene3D" id="1.10.486.10">
    <property type="entry name" value="PCRA, domain 4"/>
    <property type="match status" value="1"/>
</dbReference>
<dbReference type="InterPro" id="IPR014017">
    <property type="entry name" value="DNA_helicase_UvrD-like_C"/>
</dbReference>
<evidence type="ECO:0000256" key="8">
    <source>
        <dbReference type="ARBA" id="ARBA00034617"/>
    </source>
</evidence>
<comment type="caution">
    <text evidence="16">The sequence shown here is derived from an EMBL/GenBank/DDBJ whole genome shotgun (WGS) entry which is preliminary data.</text>
</comment>
<evidence type="ECO:0000256" key="1">
    <source>
        <dbReference type="ARBA" id="ARBA00009922"/>
    </source>
</evidence>
<dbReference type="InterPro" id="IPR000212">
    <property type="entry name" value="DNA_helicase_UvrD/REP"/>
</dbReference>
<dbReference type="Gene3D" id="3.40.50.300">
    <property type="entry name" value="P-loop containing nucleotide triphosphate hydrolases"/>
    <property type="match status" value="3"/>
</dbReference>
<comment type="similarity">
    <text evidence="1">Belongs to the helicase family. UvrD subfamily.</text>
</comment>
<feature type="region of interest" description="Disordered" evidence="13">
    <location>
        <begin position="526"/>
        <end position="563"/>
    </location>
</feature>
<comment type="catalytic activity">
    <reaction evidence="11">
        <text>ATP + H2O = ADP + phosphate + H(+)</text>
        <dbReference type="Rhea" id="RHEA:13065"/>
        <dbReference type="ChEBI" id="CHEBI:15377"/>
        <dbReference type="ChEBI" id="CHEBI:15378"/>
        <dbReference type="ChEBI" id="CHEBI:30616"/>
        <dbReference type="ChEBI" id="CHEBI:43474"/>
        <dbReference type="ChEBI" id="CHEBI:456216"/>
        <dbReference type="EC" id="5.6.2.4"/>
    </reaction>
</comment>
<feature type="binding site" evidence="12">
    <location>
        <begin position="27"/>
        <end position="34"/>
    </location>
    <ligand>
        <name>ATP</name>
        <dbReference type="ChEBI" id="CHEBI:30616"/>
    </ligand>
</feature>
<dbReference type="Proteomes" id="UP000249061">
    <property type="component" value="Unassembled WGS sequence"/>
</dbReference>
<dbReference type="Gene3D" id="1.10.10.160">
    <property type="match status" value="1"/>
</dbReference>
<dbReference type="GO" id="GO:0016887">
    <property type="term" value="F:ATP hydrolysis activity"/>
    <property type="evidence" value="ECO:0007669"/>
    <property type="project" value="RHEA"/>
</dbReference>
<dbReference type="PANTHER" id="PTHR11070:SF2">
    <property type="entry name" value="ATP-DEPENDENT DNA HELICASE SRS2"/>
    <property type="match status" value="1"/>
</dbReference>
<evidence type="ECO:0000256" key="11">
    <source>
        <dbReference type="ARBA" id="ARBA00048988"/>
    </source>
</evidence>
<evidence type="ECO:0000256" key="10">
    <source>
        <dbReference type="ARBA" id="ARBA00034923"/>
    </source>
</evidence>
<keyword evidence="3 12" id="KW-0378">Hydrolase</keyword>
<dbReference type="SUPFAM" id="SSF52540">
    <property type="entry name" value="P-loop containing nucleoside triphosphate hydrolases"/>
    <property type="match status" value="1"/>
</dbReference>
<dbReference type="GO" id="GO:0005524">
    <property type="term" value="F:ATP binding"/>
    <property type="evidence" value="ECO:0007669"/>
    <property type="project" value="UniProtKB-UniRule"/>
</dbReference>
<dbReference type="GO" id="GO:0003677">
    <property type="term" value="F:DNA binding"/>
    <property type="evidence" value="ECO:0007669"/>
    <property type="project" value="UniProtKB-KW"/>
</dbReference>
<dbReference type="Pfam" id="PF00580">
    <property type="entry name" value="UvrD-helicase"/>
    <property type="match status" value="1"/>
</dbReference>
<evidence type="ECO:0000256" key="13">
    <source>
        <dbReference type="SAM" id="MobiDB-lite"/>
    </source>
</evidence>
<keyword evidence="7" id="KW-0413">Isomerase</keyword>
<keyword evidence="4 12" id="KW-0347">Helicase</keyword>
<proteinExistence type="inferred from homology"/>